<evidence type="ECO:0000313" key="1">
    <source>
        <dbReference type="EMBL" id="KAK3577002.1"/>
    </source>
</evidence>
<organism evidence="1 2">
    <name type="scientific">Potamilus streckersoni</name>
    <dbReference type="NCBI Taxonomy" id="2493646"/>
    <lineage>
        <taxon>Eukaryota</taxon>
        <taxon>Metazoa</taxon>
        <taxon>Spiralia</taxon>
        <taxon>Lophotrochozoa</taxon>
        <taxon>Mollusca</taxon>
        <taxon>Bivalvia</taxon>
        <taxon>Autobranchia</taxon>
        <taxon>Heteroconchia</taxon>
        <taxon>Palaeoheterodonta</taxon>
        <taxon>Unionida</taxon>
        <taxon>Unionoidea</taxon>
        <taxon>Unionidae</taxon>
        <taxon>Ambleminae</taxon>
        <taxon>Lampsilini</taxon>
        <taxon>Potamilus</taxon>
    </lineage>
</organism>
<dbReference type="Proteomes" id="UP001195483">
    <property type="component" value="Unassembled WGS sequence"/>
</dbReference>
<dbReference type="AlphaFoldDB" id="A0AAE0RP11"/>
<reference evidence="1" key="2">
    <citation type="journal article" date="2021" name="Genome Biol. Evol.">
        <title>Developing a high-quality reference genome for a parasitic bivalve with doubly uniparental inheritance (Bivalvia: Unionida).</title>
        <authorList>
            <person name="Smith C.H."/>
        </authorList>
    </citation>
    <scope>NUCLEOTIDE SEQUENCE</scope>
    <source>
        <strain evidence="1">CHS0354</strain>
        <tissue evidence="1">Mantle</tissue>
    </source>
</reference>
<accession>A0AAE0RP11</accession>
<keyword evidence="2" id="KW-1185">Reference proteome</keyword>
<dbReference type="EMBL" id="JAEAOA010000424">
    <property type="protein sequence ID" value="KAK3577002.1"/>
    <property type="molecule type" value="Genomic_DNA"/>
</dbReference>
<sequence length="147" mass="17386">MFLIRYSVKHMTMTKETMSKLPIIEKDVSTPYERDGFHDDVEEDDTLRGRWLLASVELQEHFTYVLSQQRRVCMPIRKLHQRYGNSQVMNPLDGDQQLSPKAHSNVDVKYQETLLPNQLFRILPYEMECRYTNKECKTAAEAIEVMQ</sequence>
<reference evidence="1" key="1">
    <citation type="journal article" date="2021" name="Genome Biol. Evol.">
        <title>A High-Quality Reference Genome for a Parasitic Bivalve with Doubly Uniparental Inheritance (Bivalvia: Unionida).</title>
        <authorList>
            <person name="Smith C.H."/>
        </authorList>
    </citation>
    <scope>NUCLEOTIDE SEQUENCE</scope>
    <source>
        <strain evidence="1">CHS0354</strain>
    </source>
</reference>
<proteinExistence type="predicted"/>
<name>A0AAE0RP11_9BIVA</name>
<comment type="caution">
    <text evidence="1">The sequence shown here is derived from an EMBL/GenBank/DDBJ whole genome shotgun (WGS) entry which is preliminary data.</text>
</comment>
<evidence type="ECO:0000313" key="2">
    <source>
        <dbReference type="Proteomes" id="UP001195483"/>
    </source>
</evidence>
<protein>
    <submittedName>
        <fullName evidence="1">Uncharacterized protein</fullName>
    </submittedName>
</protein>
<gene>
    <name evidence="1" type="ORF">CHS0354_006013</name>
</gene>
<reference evidence="1" key="3">
    <citation type="submission" date="2023-05" db="EMBL/GenBank/DDBJ databases">
        <authorList>
            <person name="Smith C.H."/>
        </authorList>
    </citation>
    <scope>NUCLEOTIDE SEQUENCE</scope>
    <source>
        <strain evidence="1">CHS0354</strain>
        <tissue evidence="1">Mantle</tissue>
    </source>
</reference>